<dbReference type="GO" id="GO:0015134">
    <property type="term" value="F:hexuronate transmembrane transporter activity"/>
    <property type="evidence" value="ECO:0007669"/>
    <property type="project" value="TreeGrafter"/>
</dbReference>
<dbReference type="Gene3D" id="1.20.1250.20">
    <property type="entry name" value="MFS general substrate transporter like domains"/>
    <property type="match status" value="2"/>
</dbReference>
<feature type="domain" description="Major facilitator superfamily (MFS) profile" evidence="6">
    <location>
        <begin position="17"/>
        <end position="454"/>
    </location>
</feature>
<feature type="transmembrane region" description="Helical" evidence="5">
    <location>
        <begin position="164"/>
        <end position="185"/>
    </location>
</feature>
<feature type="transmembrane region" description="Helical" evidence="5">
    <location>
        <begin position="111"/>
        <end position="134"/>
    </location>
</feature>
<reference evidence="7 8" key="1">
    <citation type="submission" date="2013-09" db="EMBL/GenBank/DDBJ databases">
        <authorList>
            <person name="Zeng Z."/>
            <person name="Chen C."/>
        </authorList>
    </citation>
    <scope>NUCLEOTIDE SEQUENCE [LARGE SCALE GENOMIC DNA]</scope>
    <source>
        <strain evidence="7 8">F44-8</strain>
    </source>
</reference>
<dbReference type="PANTHER" id="PTHR11662">
    <property type="entry name" value="SOLUTE CARRIER FAMILY 17"/>
    <property type="match status" value="1"/>
</dbReference>
<dbReference type="CDD" id="cd17319">
    <property type="entry name" value="MFS_ExuT_GudP_like"/>
    <property type="match status" value="1"/>
</dbReference>
<evidence type="ECO:0000313" key="7">
    <source>
        <dbReference type="EMBL" id="KGO81616.1"/>
    </source>
</evidence>
<dbReference type="AlphaFoldDB" id="A0A0A2LQK9"/>
<dbReference type="PROSITE" id="PS50850">
    <property type="entry name" value="MFS"/>
    <property type="match status" value="1"/>
</dbReference>
<protein>
    <submittedName>
        <fullName evidence="7">Major facilitator transporter</fullName>
    </submittedName>
</protein>
<feature type="transmembrane region" description="Helical" evidence="5">
    <location>
        <begin position="84"/>
        <end position="105"/>
    </location>
</feature>
<evidence type="ECO:0000313" key="8">
    <source>
        <dbReference type="Proteomes" id="UP000030129"/>
    </source>
</evidence>
<dbReference type="InterPro" id="IPR050382">
    <property type="entry name" value="MFS_Na/Anion_cotransporter"/>
</dbReference>
<keyword evidence="4 5" id="KW-0472">Membrane</keyword>
<feature type="transmembrane region" description="Helical" evidence="5">
    <location>
        <begin position="299"/>
        <end position="320"/>
    </location>
</feature>
<keyword evidence="2 5" id="KW-0812">Transmembrane</keyword>
<dbReference type="Proteomes" id="UP000030129">
    <property type="component" value="Unassembled WGS sequence"/>
</dbReference>
<gene>
    <name evidence="7" type="ORF">Q763_08215</name>
</gene>
<evidence type="ECO:0000256" key="5">
    <source>
        <dbReference type="SAM" id="Phobius"/>
    </source>
</evidence>
<evidence type="ECO:0000259" key="6">
    <source>
        <dbReference type="PROSITE" id="PS50850"/>
    </source>
</evidence>
<dbReference type="PANTHER" id="PTHR11662:SF285">
    <property type="entry name" value="HEXURONATE TRANSPORTER"/>
    <property type="match status" value="1"/>
</dbReference>
<evidence type="ECO:0000256" key="3">
    <source>
        <dbReference type="ARBA" id="ARBA00022989"/>
    </source>
</evidence>
<name>A0A0A2LQK9_9FLAO</name>
<proteinExistence type="predicted"/>
<feature type="transmembrane region" description="Helical" evidence="5">
    <location>
        <begin position="191"/>
        <end position="210"/>
    </location>
</feature>
<evidence type="ECO:0000256" key="1">
    <source>
        <dbReference type="ARBA" id="ARBA00004141"/>
    </source>
</evidence>
<feature type="transmembrane region" description="Helical" evidence="5">
    <location>
        <begin position="259"/>
        <end position="279"/>
    </location>
</feature>
<dbReference type="RefSeq" id="WP_035133001.1">
    <property type="nucleotide sequence ID" value="NZ_JRLV01000007.1"/>
</dbReference>
<feature type="transmembrane region" description="Helical" evidence="5">
    <location>
        <begin position="53"/>
        <end position="72"/>
    </location>
</feature>
<dbReference type="InterPro" id="IPR020846">
    <property type="entry name" value="MFS_dom"/>
</dbReference>
<dbReference type="eggNOG" id="COG2271">
    <property type="taxonomic scope" value="Bacteria"/>
</dbReference>
<feature type="transmembrane region" description="Helical" evidence="5">
    <location>
        <begin position="427"/>
        <end position="450"/>
    </location>
</feature>
<feature type="transmembrane region" description="Helical" evidence="5">
    <location>
        <begin position="389"/>
        <end position="415"/>
    </location>
</feature>
<dbReference type="SUPFAM" id="SSF103473">
    <property type="entry name" value="MFS general substrate transporter"/>
    <property type="match status" value="1"/>
</dbReference>
<organism evidence="7 8">
    <name type="scientific">Flavobacterium beibuense F44-8</name>
    <dbReference type="NCBI Taxonomy" id="1406840"/>
    <lineage>
        <taxon>Bacteria</taxon>
        <taxon>Pseudomonadati</taxon>
        <taxon>Bacteroidota</taxon>
        <taxon>Flavobacteriia</taxon>
        <taxon>Flavobacteriales</taxon>
        <taxon>Flavobacteriaceae</taxon>
        <taxon>Flavobacterium</taxon>
    </lineage>
</organism>
<dbReference type="STRING" id="1406840.Q763_08215"/>
<comment type="caution">
    <text evidence="7">The sequence shown here is derived from an EMBL/GenBank/DDBJ whole genome shotgun (WGS) entry which is preliminary data.</text>
</comment>
<dbReference type="InterPro" id="IPR011701">
    <property type="entry name" value="MFS"/>
</dbReference>
<evidence type="ECO:0000256" key="4">
    <source>
        <dbReference type="ARBA" id="ARBA00023136"/>
    </source>
</evidence>
<dbReference type="EMBL" id="JRLV01000007">
    <property type="protein sequence ID" value="KGO81616.1"/>
    <property type="molecule type" value="Genomic_DNA"/>
</dbReference>
<feature type="transmembrane region" description="Helical" evidence="5">
    <location>
        <begin position="332"/>
        <end position="350"/>
    </location>
</feature>
<dbReference type="InterPro" id="IPR036259">
    <property type="entry name" value="MFS_trans_sf"/>
</dbReference>
<evidence type="ECO:0000256" key="2">
    <source>
        <dbReference type="ARBA" id="ARBA00022692"/>
    </source>
</evidence>
<feature type="transmembrane region" description="Helical" evidence="5">
    <location>
        <begin position="12"/>
        <end position="30"/>
    </location>
</feature>
<dbReference type="GO" id="GO:0016020">
    <property type="term" value="C:membrane"/>
    <property type="evidence" value="ECO:0007669"/>
    <property type="project" value="UniProtKB-SubCell"/>
</dbReference>
<keyword evidence="8" id="KW-1185">Reference proteome</keyword>
<dbReference type="Pfam" id="PF07690">
    <property type="entry name" value="MFS_1"/>
    <property type="match status" value="1"/>
</dbReference>
<comment type="subcellular location">
    <subcellularLocation>
        <location evidence="1">Membrane</location>
        <topology evidence="1">Multi-pass membrane protein</topology>
    </subcellularLocation>
</comment>
<keyword evidence="3 5" id="KW-1133">Transmembrane helix</keyword>
<accession>A0A0A2LQK9</accession>
<sequence>MDKTKLINNIGNYRWTICTLLFFGTTINYLDRQVLSLLHPILEEELKWTNTDYGLITAVFQLTYGLFTLFSGRLIDKIGTKKGYAIALIIWSIGAILHAFAIPIGKGTSDLLGILGITGISVSVAGFIIARAILAIGESANFPAAIKATAEYFPKKERSLATGIFNSGSNIGAILAPLTVPWIAYHLGWESSFIIIGSLGFVWLVFWWIYYDDPSKQKRLTAEEYEYITEGNEVNDIAPEEIKETKTSWFKLLAFKETWAFTLGKFFTDGVWWFLLFWLPSYLTSQFGLKNTDITLPLAVLYSMTMVGSICGGWFPLYFIKRGYDTAPARRKAMFFIALIPLVVLLVQPLGEITFWIPVLLIGTCASAHQAWSANLYSTVSDMFPKYAIASVIGIGTMAGSIGGALTSFLVGRLFDVYKATGDLTSGYTIVFGFCAVAYLFAWFIMKLLVPKLK</sequence>